<dbReference type="RefSeq" id="WP_162926004.1">
    <property type="nucleotide sequence ID" value="NZ_CABMIZ010000013.1"/>
</dbReference>
<name>A0ABY5B4C5_CLOSE</name>
<keyword evidence="3" id="KW-1185">Reference proteome</keyword>
<organism evidence="2 3">
    <name type="scientific">Clostridium septicum</name>
    <dbReference type="NCBI Taxonomy" id="1504"/>
    <lineage>
        <taxon>Bacteria</taxon>
        <taxon>Bacillati</taxon>
        <taxon>Bacillota</taxon>
        <taxon>Clostridia</taxon>
        <taxon>Eubacteriales</taxon>
        <taxon>Clostridiaceae</taxon>
        <taxon>Clostridium</taxon>
    </lineage>
</organism>
<feature type="transmembrane region" description="Helical" evidence="1">
    <location>
        <begin position="39"/>
        <end position="56"/>
    </location>
</feature>
<evidence type="ECO:0008006" key="4">
    <source>
        <dbReference type="Google" id="ProtNLM"/>
    </source>
</evidence>
<keyword evidence="1" id="KW-0472">Membrane</keyword>
<proteinExistence type="predicted"/>
<keyword evidence="1" id="KW-1133">Transmembrane helix</keyword>
<dbReference type="EMBL" id="CP099799">
    <property type="protein sequence ID" value="USS02199.1"/>
    <property type="molecule type" value="Genomic_DNA"/>
</dbReference>
<sequence length="57" mass="6609">MKKLSNWLFYSGIVMGILGYYRINKMEALLLPGVCHVEDNRWILIIGIILLIFSILI</sequence>
<gene>
    <name evidence="2" type="ORF">NH397_07225</name>
</gene>
<evidence type="ECO:0000313" key="2">
    <source>
        <dbReference type="EMBL" id="USS02199.1"/>
    </source>
</evidence>
<reference evidence="2" key="1">
    <citation type="submission" date="2022-06" db="EMBL/GenBank/DDBJ databases">
        <authorList>
            <person name="Holder M.E."/>
            <person name="Ajami N.J."/>
            <person name="Petrosino J.F."/>
        </authorList>
    </citation>
    <scope>NUCLEOTIDE SEQUENCE</scope>
    <source>
        <strain evidence="2">RMA 8861</strain>
    </source>
</reference>
<feature type="transmembrane region" description="Helical" evidence="1">
    <location>
        <begin position="7"/>
        <end position="23"/>
    </location>
</feature>
<dbReference type="GeneID" id="303562204"/>
<protein>
    <recommendedName>
        <fullName evidence="4">DUF3784 domain-containing protein</fullName>
    </recommendedName>
</protein>
<evidence type="ECO:0000313" key="3">
    <source>
        <dbReference type="Proteomes" id="UP001055437"/>
    </source>
</evidence>
<keyword evidence="1" id="KW-0812">Transmembrane</keyword>
<evidence type="ECO:0000256" key="1">
    <source>
        <dbReference type="SAM" id="Phobius"/>
    </source>
</evidence>
<accession>A0ABY5B4C5</accession>
<dbReference type="Proteomes" id="UP001055437">
    <property type="component" value="Chromosome"/>
</dbReference>